<dbReference type="AlphaFoldDB" id="A0AA38M1V2"/>
<dbReference type="Proteomes" id="UP001168821">
    <property type="component" value="Unassembled WGS sequence"/>
</dbReference>
<evidence type="ECO:0000256" key="1">
    <source>
        <dbReference type="SAM" id="MobiDB-lite"/>
    </source>
</evidence>
<organism evidence="3 4">
    <name type="scientific">Zophobas morio</name>
    <dbReference type="NCBI Taxonomy" id="2755281"/>
    <lineage>
        <taxon>Eukaryota</taxon>
        <taxon>Metazoa</taxon>
        <taxon>Ecdysozoa</taxon>
        <taxon>Arthropoda</taxon>
        <taxon>Hexapoda</taxon>
        <taxon>Insecta</taxon>
        <taxon>Pterygota</taxon>
        <taxon>Neoptera</taxon>
        <taxon>Endopterygota</taxon>
        <taxon>Coleoptera</taxon>
        <taxon>Polyphaga</taxon>
        <taxon>Cucujiformia</taxon>
        <taxon>Tenebrionidae</taxon>
        <taxon>Zophobas</taxon>
    </lineage>
</organism>
<sequence length="78" mass="8772">MHLRDIHSFSPIDHSFLPEASQTGSEPAGKNRKTRGRRPANLQRRRYAHKIRDVTCTPDGRISFALRSSYGCSGIAFS</sequence>
<protein>
    <submittedName>
        <fullName evidence="3">Uncharacterized protein</fullName>
    </submittedName>
</protein>
<accession>A0AA38M1V2</accession>
<keyword evidence="4" id="KW-1185">Reference proteome</keyword>
<dbReference type="EMBL" id="JALNTZ010000010">
    <property type="protein sequence ID" value="KAJ3639896.1"/>
    <property type="molecule type" value="Genomic_DNA"/>
</dbReference>
<reference evidence="3" key="1">
    <citation type="journal article" date="2023" name="G3 (Bethesda)">
        <title>Whole genome assemblies of Zophobas morio and Tenebrio molitor.</title>
        <authorList>
            <person name="Kaur S."/>
            <person name="Stinson S.A."/>
            <person name="diCenzo G.C."/>
        </authorList>
    </citation>
    <scope>NUCLEOTIDE SEQUENCE</scope>
    <source>
        <strain evidence="3">QUZm001</strain>
    </source>
</reference>
<comment type="caution">
    <text evidence="3">The sequence shown here is derived from an EMBL/GenBank/DDBJ whole genome shotgun (WGS) entry which is preliminary data.</text>
</comment>
<evidence type="ECO:0000313" key="2">
    <source>
        <dbReference type="EMBL" id="KAJ3639896.1"/>
    </source>
</evidence>
<feature type="region of interest" description="Disordered" evidence="1">
    <location>
        <begin position="1"/>
        <end position="46"/>
    </location>
</feature>
<gene>
    <name evidence="2" type="ORF">Zmor_003226</name>
    <name evidence="3" type="ORF">Zmor_003266</name>
</gene>
<proteinExistence type="predicted"/>
<name>A0AA38M1V2_9CUCU</name>
<evidence type="ECO:0000313" key="4">
    <source>
        <dbReference type="Proteomes" id="UP001168821"/>
    </source>
</evidence>
<feature type="compositionally biased region" description="Basic residues" evidence="1">
    <location>
        <begin position="30"/>
        <end position="46"/>
    </location>
</feature>
<dbReference type="EMBL" id="JALNTZ010000010">
    <property type="protein sequence ID" value="KAJ3639939.1"/>
    <property type="molecule type" value="Genomic_DNA"/>
</dbReference>
<evidence type="ECO:0000313" key="3">
    <source>
        <dbReference type="EMBL" id="KAJ3639939.1"/>
    </source>
</evidence>